<evidence type="ECO:0000259" key="4">
    <source>
        <dbReference type="PROSITE" id="PS50932"/>
    </source>
</evidence>
<reference evidence="8" key="2">
    <citation type="submission" date="2019-12" db="EMBL/GenBank/DDBJ databases">
        <title>Complete and draft genome sequences of new strains and members of some known species of the genus Rathayibacter isolated from plants.</title>
        <authorList>
            <person name="Tarlachkov S.V."/>
            <person name="Starodumova I.P."/>
            <person name="Dorofeeva L.V."/>
            <person name="Prisyazhnaya N.V."/>
            <person name="Leyn S."/>
            <person name="Zlamal J."/>
            <person name="Elan M."/>
            <person name="Osterman A.L."/>
            <person name="Nadler S."/>
            <person name="Subbotin S.A."/>
            <person name="Evtushenko L.I."/>
        </authorList>
    </citation>
    <scope>NUCLEOTIDE SEQUENCE [LARGE SCALE GENOMIC DNA]</scope>
    <source>
        <strain evidence="8">VKM Ac-2761</strain>
    </source>
</reference>
<evidence type="ECO:0000256" key="3">
    <source>
        <dbReference type="ARBA" id="ARBA00023163"/>
    </source>
</evidence>
<dbReference type="OrthoDB" id="4268837at2"/>
<dbReference type="EMBL" id="CP047186">
    <property type="protein sequence ID" value="QHC56813.1"/>
    <property type="molecule type" value="Genomic_DNA"/>
</dbReference>
<reference evidence="6" key="3">
    <citation type="submission" date="2019-12" db="EMBL/GenBank/DDBJ databases">
        <title>Complete and Draft Genome Sequences of New Strains and Members of Some Known Species of the Genus Rathayibacter isolated from Plants.</title>
        <authorList>
            <person name="Tarlachkov S.V."/>
            <person name="Starodumova I.P."/>
            <person name="Dorofeeva L.V."/>
            <person name="Prisyazhnaya N.V."/>
            <person name="Leyn S.A."/>
            <person name="Zlamal J.E."/>
            <person name="Elane M.L."/>
            <person name="Osterman A.L."/>
            <person name="Nadler S.A."/>
            <person name="Subbotin S.A."/>
            <person name="Evtushenko L.I."/>
        </authorList>
    </citation>
    <scope>NUCLEOTIDE SEQUENCE</scope>
    <source>
        <strain evidence="6">VKM Ac-2761</strain>
    </source>
</reference>
<dbReference type="SUPFAM" id="SSF47413">
    <property type="entry name" value="lambda repressor-like DNA-binding domains"/>
    <property type="match status" value="1"/>
</dbReference>
<dbReference type="PATRIC" id="fig|1671680.3.peg.1747"/>
<feature type="domain" description="HTH lacI-type" evidence="4">
    <location>
        <begin position="10"/>
        <end position="64"/>
    </location>
</feature>
<dbReference type="Proteomes" id="UP000465031">
    <property type="component" value="Chromosome"/>
</dbReference>
<dbReference type="InterPro" id="IPR046335">
    <property type="entry name" value="LacI/GalR-like_sensor"/>
</dbReference>
<evidence type="ECO:0000256" key="2">
    <source>
        <dbReference type="ARBA" id="ARBA00023125"/>
    </source>
</evidence>
<evidence type="ECO:0000256" key="1">
    <source>
        <dbReference type="ARBA" id="ARBA00023015"/>
    </source>
</evidence>
<dbReference type="Pfam" id="PF00356">
    <property type="entry name" value="LacI"/>
    <property type="match status" value="1"/>
</dbReference>
<evidence type="ECO:0000313" key="6">
    <source>
        <dbReference type="EMBL" id="QHC56813.1"/>
    </source>
</evidence>
<dbReference type="PROSITE" id="PS50932">
    <property type="entry name" value="HTH_LACI_2"/>
    <property type="match status" value="1"/>
</dbReference>
<dbReference type="InterPro" id="IPR028082">
    <property type="entry name" value="Peripla_BP_I"/>
</dbReference>
<dbReference type="CDD" id="cd06267">
    <property type="entry name" value="PBP1_LacI_sugar_binding-like"/>
    <property type="match status" value="1"/>
</dbReference>
<dbReference type="InterPro" id="IPR010982">
    <property type="entry name" value="Lambda_DNA-bd_dom_sf"/>
</dbReference>
<keyword evidence="2" id="KW-0238">DNA-binding</keyword>
<dbReference type="InterPro" id="IPR000843">
    <property type="entry name" value="HTH_LacI"/>
</dbReference>
<dbReference type="AlphaFoldDB" id="A0A166HVN5"/>
<protein>
    <submittedName>
        <fullName evidence="5">Catabolite control protein A</fullName>
    </submittedName>
    <submittedName>
        <fullName evidence="6">Substrate-binding domain-containing protein</fullName>
    </submittedName>
</protein>
<dbReference type="KEGG" id="rte:GSU10_15035"/>
<dbReference type="Gene3D" id="3.40.50.2300">
    <property type="match status" value="2"/>
</dbReference>
<keyword evidence="3" id="KW-0804">Transcription</keyword>
<dbReference type="GO" id="GO:0003700">
    <property type="term" value="F:DNA-binding transcription factor activity"/>
    <property type="evidence" value="ECO:0007669"/>
    <property type="project" value="TreeGrafter"/>
</dbReference>
<keyword evidence="1" id="KW-0805">Transcription regulation</keyword>
<dbReference type="PANTHER" id="PTHR30146:SF109">
    <property type="entry name" value="HTH-TYPE TRANSCRIPTIONAL REGULATOR GALS"/>
    <property type="match status" value="1"/>
</dbReference>
<sequence length="341" mass="35385">MTDDTSSAAPTLEAVAALAGVSRATVSRVVNDSPRVKDGARAAVLDAIEQLGYVPNRAARSLASRRTQTVALVVPESAAKVFADPFLASVVQGAAMALADTEYTLTLVIASEATPEKTRRYLLGGNVDGALVVSHHSGDHSYAHLGASLPMVFGGRPLTEAAGSYVVDVDNTGAAREVTEHLLGLGRRAPAMIASRQDMPAAIDRLSGWRAAVEAAGLDASLVELGDYSPEDGASAMRRLLDSGRPIDAVFASNDQMAAGALTALRERGLSVPGDVALAGFDGDYFAEASEPRLTTVRQPTNGLGEAMVDVLVRLLAGEEVDRLTLLPTQLLIRGSTVAGA</sequence>
<dbReference type="EMBL" id="LIIN01000048">
    <property type="protein sequence ID" value="KZX21226.1"/>
    <property type="molecule type" value="Genomic_DNA"/>
</dbReference>
<organism evidence="5 7">
    <name type="scientific">Rathayibacter tanaceti</name>
    <dbReference type="NCBI Taxonomy" id="1671680"/>
    <lineage>
        <taxon>Bacteria</taxon>
        <taxon>Bacillati</taxon>
        <taxon>Actinomycetota</taxon>
        <taxon>Actinomycetes</taxon>
        <taxon>Micrococcales</taxon>
        <taxon>Microbacteriaceae</taxon>
        <taxon>Rathayibacter</taxon>
    </lineage>
</organism>
<dbReference type="SMART" id="SM00354">
    <property type="entry name" value="HTH_LACI"/>
    <property type="match status" value="1"/>
</dbReference>
<dbReference type="GO" id="GO:0000976">
    <property type="term" value="F:transcription cis-regulatory region binding"/>
    <property type="evidence" value="ECO:0007669"/>
    <property type="project" value="TreeGrafter"/>
</dbReference>
<dbReference type="Gene3D" id="1.10.260.40">
    <property type="entry name" value="lambda repressor-like DNA-binding domains"/>
    <property type="match status" value="1"/>
</dbReference>
<evidence type="ECO:0000313" key="7">
    <source>
        <dbReference type="Proteomes" id="UP000076717"/>
    </source>
</evidence>
<keyword evidence="7" id="KW-1185">Reference proteome</keyword>
<dbReference type="Proteomes" id="UP000076717">
    <property type="component" value="Unassembled WGS sequence"/>
</dbReference>
<gene>
    <name evidence="5" type="primary">ccpA_2</name>
    <name evidence="5" type="ORF">ACH61_01641</name>
    <name evidence="6" type="ORF">GSU10_15035</name>
</gene>
<proteinExistence type="predicted"/>
<evidence type="ECO:0000313" key="8">
    <source>
        <dbReference type="Proteomes" id="UP000465031"/>
    </source>
</evidence>
<accession>A0A166HVN5</accession>
<reference evidence="5 7" key="1">
    <citation type="submission" date="2015-08" db="EMBL/GenBank/DDBJ databases">
        <title>Draft Genome Sequence of Rathayibacter sp. Strain VKM Ac-2596 Isolated from Leaf Gall Induced by Plant-Parasitic Nematodes.</title>
        <authorList>
            <person name="Vasilenko O.V."/>
            <person name="Starodumova I.P."/>
            <person name="Tarlachkov S.V."/>
            <person name="Dorofeeva L.V."/>
            <person name="Evtushenko L.I."/>
        </authorList>
    </citation>
    <scope>NUCLEOTIDE SEQUENCE [LARGE SCALE GENOMIC DNA]</scope>
    <source>
        <strain evidence="5 7">VKM Ac-2596</strain>
    </source>
</reference>
<dbReference type="RefSeq" id="WP_068210627.1">
    <property type="nucleotide sequence ID" value="NZ_CP047186.1"/>
</dbReference>
<dbReference type="CDD" id="cd01392">
    <property type="entry name" value="HTH_LacI"/>
    <property type="match status" value="1"/>
</dbReference>
<dbReference type="PANTHER" id="PTHR30146">
    <property type="entry name" value="LACI-RELATED TRANSCRIPTIONAL REPRESSOR"/>
    <property type="match status" value="1"/>
</dbReference>
<evidence type="ECO:0000313" key="5">
    <source>
        <dbReference type="EMBL" id="KZX21226.1"/>
    </source>
</evidence>
<dbReference type="SUPFAM" id="SSF53822">
    <property type="entry name" value="Periplasmic binding protein-like I"/>
    <property type="match status" value="1"/>
</dbReference>
<name>A0A166HVN5_9MICO</name>
<dbReference type="Pfam" id="PF13377">
    <property type="entry name" value="Peripla_BP_3"/>
    <property type="match status" value="1"/>
</dbReference>